<proteinExistence type="predicted"/>
<dbReference type="AlphaFoldDB" id="A0A7E4UZZ0"/>
<reference evidence="2" key="1">
    <citation type="journal article" date="2013" name="Genetics">
        <title>The draft genome and transcriptome of Panagrellus redivivus are shaped by the harsh demands of a free-living lifestyle.</title>
        <authorList>
            <person name="Srinivasan J."/>
            <person name="Dillman A.R."/>
            <person name="Macchietto M.G."/>
            <person name="Heikkinen L."/>
            <person name="Lakso M."/>
            <person name="Fracchia K.M."/>
            <person name="Antoshechkin I."/>
            <person name="Mortazavi A."/>
            <person name="Wong G."/>
            <person name="Sternberg P.W."/>
        </authorList>
    </citation>
    <scope>NUCLEOTIDE SEQUENCE [LARGE SCALE GENOMIC DNA]</scope>
    <source>
        <strain evidence="2">MT8872</strain>
    </source>
</reference>
<organism evidence="2 3">
    <name type="scientific">Panagrellus redivivus</name>
    <name type="common">Microworm</name>
    <dbReference type="NCBI Taxonomy" id="6233"/>
    <lineage>
        <taxon>Eukaryota</taxon>
        <taxon>Metazoa</taxon>
        <taxon>Ecdysozoa</taxon>
        <taxon>Nematoda</taxon>
        <taxon>Chromadorea</taxon>
        <taxon>Rhabditida</taxon>
        <taxon>Tylenchina</taxon>
        <taxon>Panagrolaimomorpha</taxon>
        <taxon>Panagrolaimoidea</taxon>
        <taxon>Panagrolaimidae</taxon>
        <taxon>Panagrellus</taxon>
    </lineage>
</organism>
<keyword evidence="2" id="KW-1185">Reference proteome</keyword>
<evidence type="ECO:0000313" key="2">
    <source>
        <dbReference type="Proteomes" id="UP000492821"/>
    </source>
</evidence>
<evidence type="ECO:0000313" key="3">
    <source>
        <dbReference type="WBParaSite" id="Pan_g14878.t1"/>
    </source>
</evidence>
<sequence>MGTLKLLLCFAFIGSTVATTGFIKCNVASSGGESKKYDCIGSKCVYYKDVEKVEQGCWEKQYYPVAAGTTVLQPDSVRLYHQIFEIMRSSNTLVNTVVIEPTIRDESNAWNSVFNTETLATNVCYKSKGREFYICDTEECNIRCDSNMKTFGVITFIGCLIAWIMQM</sequence>
<dbReference type="Proteomes" id="UP000492821">
    <property type="component" value="Unassembled WGS sequence"/>
</dbReference>
<feature type="signal peptide" evidence="1">
    <location>
        <begin position="1"/>
        <end position="18"/>
    </location>
</feature>
<accession>A0A7E4UZZ0</accession>
<evidence type="ECO:0000256" key="1">
    <source>
        <dbReference type="SAM" id="SignalP"/>
    </source>
</evidence>
<dbReference type="WBParaSite" id="Pan_g14878.t1">
    <property type="protein sequence ID" value="Pan_g14878.t1"/>
    <property type="gene ID" value="Pan_g14878"/>
</dbReference>
<name>A0A7E4UZZ0_PANRE</name>
<feature type="chain" id="PRO_5028914916" evidence="1">
    <location>
        <begin position="19"/>
        <end position="167"/>
    </location>
</feature>
<reference evidence="3" key="2">
    <citation type="submission" date="2020-10" db="UniProtKB">
        <authorList>
            <consortium name="WormBaseParasite"/>
        </authorList>
    </citation>
    <scope>IDENTIFICATION</scope>
</reference>
<protein>
    <submittedName>
        <fullName evidence="3">CX domain-containing protein</fullName>
    </submittedName>
</protein>
<keyword evidence="1" id="KW-0732">Signal</keyword>